<evidence type="ECO:0000256" key="1">
    <source>
        <dbReference type="ARBA" id="ARBA00022478"/>
    </source>
</evidence>
<dbReference type="Pfam" id="PF08275">
    <property type="entry name" value="DNAG_N"/>
    <property type="match status" value="1"/>
</dbReference>
<keyword evidence="11 12" id="KW-0804">Transcription</keyword>
<evidence type="ECO:0000256" key="2">
    <source>
        <dbReference type="ARBA" id="ARBA00022515"/>
    </source>
</evidence>
<name>A0A7T5US22_9BACT</name>
<dbReference type="Pfam" id="PF10410">
    <property type="entry name" value="DnaB_bind"/>
    <property type="match status" value="1"/>
</dbReference>
<gene>
    <name evidence="12" type="primary">dnaG</name>
    <name evidence="16" type="ORF">HYW89_04425</name>
</gene>
<comment type="catalytic activity">
    <reaction evidence="12">
        <text>ssDNA + n NTP = ssDNA/pppN(pN)n-1 hybrid + (n-1) diphosphate.</text>
        <dbReference type="EC" id="2.7.7.101"/>
    </reaction>
</comment>
<dbReference type="PANTHER" id="PTHR30313:SF2">
    <property type="entry name" value="DNA PRIMASE"/>
    <property type="match status" value="1"/>
</dbReference>
<organism evidence="16 17">
    <name type="scientific">Candidatus Sungiibacteriota bacterium</name>
    <dbReference type="NCBI Taxonomy" id="2750080"/>
    <lineage>
        <taxon>Bacteria</taxon>
        <taxon>Candidatus Sungiibacteriota</taxon>
    </lineage>
</organism>
<accession>A0A7T5US22</accession>
<evidence type="ECO:0000256" key="8">
    <source>
        <dbReference type="ARBA" id="ARBA00022833"/>
    </source>
</evidence>
<keyword evidence="8 13" id="KW-0862">Zinc</keyword>
<dbReference type="NCBIfam" id="TIGR01391">
    <property type="entry name" value="dnaG"/>
    <property type="match status" value="1"/>
</dbReference>
<evidence type="ECO:0000256" key="6">
    <source>
        <dbReference type="ARBA" id="ARBA00022723"/>
    </source>
</evidence>
<dbReference type="EC" id="2.7.7.101" evidence="12"/>
<dbReference type="InterPro" id="IPR006171">
    <property type="entry name" value="TOPRIM_dom"/>
</dbReference>
<proteinExistence type="inferred from homology"/>
<evidence type="ECO:0000256" key="4">
    <source>
        <dbReference type="ARBA" id="ARBA00022695"/>
    </source>
</evidence>
<dbReference type="SUPFAM" id="SSF57783">
    <property type="entry name" value="Zinc beta-ribbon"/>
    <property type="match status" value="1"/>
</dbReference>
<dbReference type="GO" id="GO:1990077">
    <property type="term" value="C:primosome complex"/>
    <property type="evidence" value="ECO:0007669"/>
    <property type="project" value="UniProtKB-KW"/>
</dbReference>
<dbReference type="InterPro" id="IPR002694">
    <property type="entry name" value="Znf_CHC2"/>
</dbReference>
<dbReference type="InterPro" id="IPR037068">
    <property type="entry name" value="DNA_primase_core_N_sf"/>
</dbReference>
<keyword evidence="2 12" id="KW-0639">Primosome</keyword>
<comment type="similarity">
    <text evidence="12 13">Belongs to the DnaG primase family.</text>
</comment>
<evidence type="ECO:0000256" key="12">
    <source>
        <dbReference type="HAMAP-Rule" id="MF_00974"/>
    </source>
</evidence>
<evidence type="ECO:0000256" key="9">
    <source>
        <dbReference type="ARBA" id="ARBA00022842"/>
    </source>
</evidence>
<keyword evidence="4 12" id="KW-0548">Nucleotidyltransferase</keyword>
<comment type="caution">
    <text evidence="12">Lacks conserved residue(s) required for the propagation of feature annotation.</text>
</comment>
<keyword evidence="9" id="KW-0460">Magnesium</keyword>
<dbReference type="Gene3D" id="3.40.1360.10">
    <property type="match status" value="1"/>
</dbReference>
<dbReference type="InterPro" id="IPR013264">
    <property type="entry name" value="DNAG_N"/>
</dbReference>
<keyword evidence="7 14" id="KW-0863">Zinc-finger</keyword>
<comment type="cofactor">
    <cofactor evidence="13 14">
        <name>Zn(2+)</name>
        <dbReference type="ChEBI" id="CHEBI:29105"/>
    </cofactor>
    <text evidence="13 14">Binds 1 zinc ion per monomer.</text>
</comment>
<sequence>MTLTPIDDIKGRLDIVDVIQGYVRLQKAGINYKALCPFHMEKTPSFFVSPSRQIWHCFGGCGKGGDIFKFIMEIEGLEFPEALRTLATRAGVVLKREDPAIRSEKNRLHDLNEEATKIFERNLVLTPAVKLYLKKRGVADETIQGFRIGFAPQSWDFLLKALTVGGFKKEEIEKAGLAIRSEDGTSWYDRFRSRVMFPISDANGRVVGFSGRVFSAEGGSASGGEASKAAQIEAKYVNTPQTLLYDKSRVLYGFEKAKNEIRAKNQVIVVEGQMDCIMSHQAGVKNTVAVSGTALTPYQLKILRRLCETLISSFDTDAAGESATKRSLALASQFEFERKIAVIPSGKDPADTVAEDAALWRSAVDGARPVVDFYFDKMLREHDPRTVDGKKKISATLLPLLSELAGEIEKAHWVGELAKRFGIRDDAVWNELNRVKSGPQEYSVDTAPRSRIPTRRELLEERLLTLLTLVSQEVRDRELSGGNDFVFTSALNERLFENLKEKATAVSDLSGHLNLLRFKGEVLVQMTSNIEEEFVVCKRELEKECIKEKLLKIGEEIERSEKRGDHVDVVSLLQDFQALSGKLKTL</sequence>
<dbReference type="InterPro" id="IPR006295">
    <property type="entry name" value="DNA_primase_DnaG"/>
</dbReference>
<dbReference type="InterPro" id="IPR019475">
    <property type="entry name" value="DNA_primase_DnaB-bd"/>
</dbReference>
<evidence type="ECO:0000313" key="17">
    <source>
        <dbReference type="Proteomes" id="UP000595618"/>
    </source>
</evidence>
<keyword evidence="6 13" id="KW-0479">Metal-binding</keyword>
<dbReference type="Pfam" id="PF13155">
    <property type="entry name" value="Toprim_2"/>
    <property type="match status" value="1"/>
</dbReference>
<keyword evidence="5 12" id="KW-0235">DNA replication</keyword>
<evidence type="ECO:0000256" key="7">
    <source>
        <dbReference type="ARBA" id="ARBA00022771"/>
    </source>
</evidence>
<evidence type="ECO:0000256" key="5">
    <source>
        <dbReference type="ARBA" id="ARBA00022705"/>
    </source>
</evidence>
<dbReference type="InterPro" id="IPR050219">
    <property type="entry name" value="DnaG_primase"/>
</dbReference>
<evidence type="ECO:0000256" key="13">
    <source>
        <dbReference type="PIRNR" id="PIRNR002811"/>
    </source>
</evidence>
<dbReference type="InterPro" id="IPR034151">
    <property type="entry name" value="TOPRIM_DnaG_bac"/>
</dbReference>
<dbReference type="SMART" id="SM00493">
    <property type="entry name" value="TOPRIM"/>
    <property type="match status" value="1"/>
</dbReference>
<dbReference type="SMART" id="SM00400">
    <property type="entry name" value="ZnF_CHCC"/>
    <property type="match status" value="1"/>
</dbReference>
<dbReference type="AlphaFoldDB" id="A0A7T5US22"/>
<evidence type="ECO:0000259" key="15">
    <source>
        <dbReference type="PROSITE" id="PS50880"/>
    </source>
</evidence>
<protein>
    <recommendedName>
        <fullName evidence="12 13">DNA primase</fullName>
        <ecNumber evidence="12">2.7.7.101</ecNumber>
    </recommendedName>
</protein>
<keyword evidence="10 12" id="KW-0238">DNA-binding</keyword>
<evidence type="ECO:0000256" key="14">
    <source>
        <dbReference type="PIRSR" id="PIRSR002811-1"/>
    </source>
</evidence>
<evidence type="ECO:0000256" key="10">
    <source>
        <dbReference type="ARBA" id="ARBA00023125"/>
    </source>
</evidence>
<dbReference type="Gene3D" id="3.90.980.10">
    <property type="entry name" value="DNA primase, catalytic core, N-terminal domain"/>
    <property type="match status" value="1"/>
</dbReference>
<reference evidence="16 17" key="1">
    <citation type="submission" date="2020-07" db="EMBL/GenBank/DDBJ databases">
        <title>Huge and variable diversity of episymbiotic CPR bacteria and DPANN archaea in groundwater ecosystems.</title>
        <authorList>
            <person name="He C.Y."/>
            <person name="Keren R."/>
            <person name="Whittaker M."/>
            <person name="Farag I.F."/>
            <person name="Doudna J."/>
            <person name="Cate J.H.D."/>
            <person name="Banfield J.F."/>
        </authorList>
    </citation>
    <scope>NUCLEOTIDE SEQUENCE [LARGE SCALE GENOMIC DNA]</scope>
    <source>
        <strain evidence="16">NC_groundwater_541_Ag_S-0.1um_46_50</strain>
    </source>
</reference>
<dbReference type="Gene3D" id="1.20.50.20">
    <property type="entry name" value="DnaG, RNA polymerase domain, helical bundle"/>
    <property type="match status" value="1"/>
</dbReference>
<dbReference type="FunFam" id="3.90.580.10:FF:000001">
    <property type="entry name" value="DNA primase"/>
    <property type="match status" value="1"/>
</dbReference>
<dbReference type="CDD" id="cd03364">
    <property type="entry name" value="TOPRIM_DnaG_primases"/>
    <property type="match status" value="1"/>
</dbReference>
<keyword evidence="1 12" id="KW-0240">DNA-directed RNA polymerase</keyword>
<feature type="zinc finger region" description="CHC2-type" evidence="14">
    <location>
        <begin position="36"/>
        <end position="61"/>
    </location>
</feature>
<dbReference type="InterPro" id="IPR036977">
    <property type="entry name" value="DNA_primase_Znf_CHC2"/>
</dbReference>
<dbReference type="InterPro" id="IPR030846">
    <property type="entry name" value="DnaG_bac"/>
</dbReference>
<dbReference type="GO" id="GO:0003899">
    <property type="term" value="F:DNA-directed RNA polymerase activity"/>
    <property type="evidence" value="ECO:0007669"/>
    <property type="project" value="UniProtKB-UniRule"/>
</dbReference>
<comment type="function">
    <text evidence="12 13">RNA polymerase that catalyzes the synthesis of short RNA molecules used as primers for DNA polymerase during DNA replication.</text>
</comment>
<dbReference type="PANTHER" id="PTHR30313">
    <property type="entry name" value="DNA PRIMASE"/>
    <property type="match status" value="1"/>
</dbReference>
<dbReference type="Pfam" id="PF01807">
    <property type="entry name" value="Zn_ribbon_DnaG"/>
    <property type="match status" value="1"/>
</dbReference>
<dbReference type="GO" id="GO:0000428">
    <property type="term" value="C:DNA-directed RNA polymerase complex"/>
    <property type="evidence" value="ECO:0007669"/>
    <property type="project" value="UniProtKB-KW"/>
</dbReference>
<dbReference type="PROSITE" id="PS50880">
    <property type="entry name" value="TOPRIM"/>
    <property type="match status" value="1"/>
</dbReference>
<dbReference type="Gene3D" id="3.90.580.10">
    <property type="entry name" value="Zinc finger, CHC2-type domain"/>
    <property type="match status" value="1"/>
</dbReference>
<evidence type="ECO:0000313" key="16">
    <source>
        <dbReference type="EMBL" id="QQG45213.1"/>
    </source>
</evidence>
<evidence type="ECO:0000256" key="11">
    <source>
        <dbReference type="ARBA" id="ARBA00023163"/>
    </source>
</evidence>
<dbReference type="HAMAP" id="MF_00974">
    <property type="entry name" value="DNA_primase_DnaG"/>
    <property type="match status" value="1"/>
</dbReference>
<keyword evidence="3 12" id="KW-0808">Transferase</keyword>
<evidence type="ECO:0000256" key="3">
    <source>
        <dbReference type="ARBA" id="ARBA00022679"/>
    </source>
</evidence>
<dbReference type="GO" id="GO:0005737">
    <property type="term" value="C:cytoplasm"/>
    <property type="evidence" value="ECO:0007669"/>
    <property type="project" value="TreeGrafter"/>
</dbReference>
<dbReference type="GO" id="GO:0006269">
    <property type="term" value="P:DNA replication, synthesis of primer"/>
    <property type="evidence" value="ECO:0007669"/>
    <property type="project" value="UniProtKB-UniRule"/>
</dbReference>
<dbReference type="GO" id="GO:0008270">
    <property type="term" value="F:zinc ion binding"/>
    <property type="evidence" value="ECO:0007669"/>
    <property type="project" value="UniProtKB-KW"/>
</dbReference>
<dbReference type="GO" id="GO:0003677">
    <property type="term" value="F:DNA binding"/>
    <property type="evidence" value="ECO:0007669"/>
    <property type="project" value="UniProtKB-KW"/>
</dbReference>
<comment type="subunit">
    <text evidence="12">Monomer. Interacts with DnaB.</text>
</comment>
<dbReference type="Proteomes" id="UP000595618">
    <property type="component" value="Chromosome"/>
</dbReference>
<feature type="domain" description="Toprim" evidence="15">
    <location>
        <begin position="265"/>
        <end position="344"/>
    </location>
</feature>
<dbReference type="EMBL" id="CP066690">
    <property type="protein sequence ID" value="QQG45213.1"/>
    <property type="molecule type" value="Genomic_DNA"/>
</dbReference>
<dbReference type="SUPFAM" id="SSF56731">
    <property type="entry name" value="DNA primase core"/>
    <property type="match status" value="1"/>
</dbReference>
<dbReference type="PIRSF" id="PIRSF002811">
    <property type="entry name" value="DnaG"/>
    <property type="match status" value="1"/>
</dbReference>